<dbReference type="EMBL" id="QDEB01039992">
    <property type="protein sequence ID" value="RZC38792.1"/>
    <property type="molecule type" value="Genomic_DNA"/>
</dbReference>
<evidence type="ECO:0000313" key="1">
    <source>
        <dbReference type="EMBL" id="RZC38792.1"/>
    </source>
</evidence>
<evidence type="ECO:0000313" key="2">
    <source>
        <dbReference type="Proteomes" id="UP000292052"/>
    </source>
</evidence>
<name>A0A482W0W2_ASBVE</name>
<reference evidence="1 2" key="1">
    <citation type="submission" date="2017-03" db="EMBL/GenBank/DDBJ databases">
        <title>Genome of the blue death feigning beetle - Asbolus verrucosus.</title>
        <authorList>
            <person name="Rider S.D."/>
        </authorList>
    </citation>
    <scope>NUCLEOTIDE SEQUENCE [LARGE SCALE GENOMIC DNA]</scope>
    <source>
        <strain evidence="1">Butters</strain>
        <tissue evidence="1">Head and leg muscle</tissue>
    </source>
</reference>
<proteinExistence type="predicted"/>
<comment type="caution">
    <text evidence="1">The sequence shown here is derived from an EMBL/GenBank/DDBJ whole genome shotgun (WGS) entry which is preliminary data.</text>
</comment>
<sequence>MAFTDHHKRCMLEIYFRNTEKINGQ</sequence>
<accession>A0A482W0W2</accession>
<organism evidence="1 2">
    <name type="scientific">Asbolus verrucosus</name>
    <name type="common">Desert ironclad beetle</name>
    <dbReference type="NCBI Taxonomy" id="1661398"/>
    <lineage>
        <taxon>Eukaryota</taxon>
        <taxon>Metazoa</taxon>
        <taxon>Ecdysozoa</taxon>
        <taxon>Arthropoda</taxon>
        <taxon>Hexapoda</taxon>
        <taxon>Insecta</taxon>
        <taxon>Pterygota</taxon>
        <taxon>Neoptera</taxon>
        <taxon>Endopterygota</taxon>
        <taxon>Coleoptera</taxon>
        <taxon>Polyphaga</taxon>
        <taxon>Cucujiformia</taxon>
        <taxon>Tenebrionidae</taxon>
        <taxon>Pimeliinae</taxon>
        <taxon>Asbolus</taxon>
    </lineage>
</organism>
<keyword evidence="2" id="KW-1185">Reference proteome</keyword>
<protein>
    <submittedName>
        <fullName evidence="1">Uncharacterized protein</fullName>
    </submittedName>
</protein>
<gene>
    <name evidence="1" type="ORF">BDFB_014599</name>
</gene>
<dbReference type="Proteomes" id="UP000292052">
    <property type="component" value="Unassembled WGS sequence"/>
</dbReference>
<dbReference type="AlphaFoldDB" id="A0A482W0W2"/>